<keyword evidence="3" id="KW-1185">Reference proteome</keyword>
<feature type="compositionally biased region" description="Low complexity" evidence="1">
    <location>
        <begin position="11"/>
        <end position="26"/>
    </location>
</feature>
<feature type="region of interest" description="Disordered" evidence="1">
    <location>
        <begin position="1"/>
        <end position="26"/>
    </location>
</feature>
<sequence>MIKLKEDGLYGSQPPTAAASPASGGFSPPKVACLLRRRVLEKFLLKNELVAKEIESNEACAEYGPIA</sequence>
<proteinExistence type="predicted"/>
<evidence type="ECO:0000256" key="1">
    <source>
        <dbReference type="SAM" id="MobiDB-lite"/>
    </source>
</evidence>
<evidence type="ECO:0000313" key="2">
    <source>
        <dbReference type="EMBL" id="GMN57395.1"/>
    </source>
</evidence>
<dbReference type="Proteomes" id="UP001187192">
    <property type="component" value="Unassembled WGS sequence"/>
</dbReference>
<dbReference type="AlphaFoldDB" id="A0AA88IY62"/>
<evidence type="ECO:0000313" key="3">
    <source>
        <dbReference type="Proteomes" id="UP001187192"/>
    </source>
</evidence>
<reference evidence="2" key="1">
    <citation type="submission" date="2023-07" db="EMBL/GenBank/DDBJ databases">
        <title>draft genome sequence of fig (Ficus carica).</title>
        <authorList>
            <person name="Takahashi T."/>
            <person name="Nishimura K."/>
        </authorList>
    </citation>
    <scope>NUCLEOTIDE SEQUENCE</scope>
</reference>
<dbReference type="EMBL" id="BTGU01000070">
    <property type="protein sequence ID" value="GMN57395.1"/>
    <property type="molecule type" value="Genomic_DNA"/>
</dbReference>
<protein>
    <submittedName>
        <fullName evidence="2">Uncharacterized protein</fullName>
    </submittedName>
</protein>
<accession>A0AA88IY62</accession>
<organism evidence="2 3">
    <name type="scientific">Ficus carica</name>
    <name type="common">Common fig</name>
    <dbReference type="NCBI Taxonomy" id="3494"/>
    <lineage>
        <taxon>Eukaryota</taxon>
        <taxon>Viridiplantae</taxon>
        <taxon>Streptophyta</taxon>
        <taxon>Embryophyta</taxon>
        <taxon>Tracheophyta</taxon>
        <taxon>Spermatophyta</taxon>
        <taxon>Magnoliopsida</taxon>
        <taxon>eudicotyledons</taxon>
        <taxon>Gunneridae</taxon>
        <taxon>Pentapetalae</taxon>
        <taxon>rosids</taxon>
        <taxon>fabids</taxon>
        <taxon>Rosales</taxon>
        <taxon>Moraceae</taxon>
        <taxon>Ficeae</taxon>
        <taxon>Ficus</taxon>
    </lineage>
</organism>
<name>A0AA88IY62_FICCA</name>
<gene>
    <name evidence="2" type="ORF">TIFTF001_026506</name>
</gene>
<comment type="caution">
    <text evidence="2">The sequence shown here is derived from an EMBL/GenBank/DDBJ whole genome shotgun (WGS) entry which is preliminary data.</text>
</comment>